<protein>
    <submittedName>
        <fullName evidence="2">Uncharacterized protein</fullName>
    </submittedName>
</protein>
<dbReference type="EMBL" id="UINC01009698">
    <property type="protein sequence ID" value="SVA43438.1"/>
    <property type="molecule type" value="Genomic_DNA"/>
</dbReference>
<feature type="transmembrane region" description="Helical" evidence="1">
    <location>
        <begin position="6"/>
        <end position="29"/>
    </location>
</feature>
<evidence type="ECO:0000313" key="2">
    <source>
        <dbReference type="EMBL" id="SVA43438.1"/>
    </source>
</evidence>
<keyword evidence="1" id="KW-1133">Transmembrane helix</keyword>
<keyword evidence="1" id="KW-0472">Membrane</keyword>
<keyword evidence="1" id="KW-0812">Transmembrane</keyword>
<organism evidence="2">
    <name type="scientific">marine metagenome</name>
    <dbReference type="NCBI Taxonomy" id="408172"/>
    <lineage>
        <taxon>unclassified sequences</taxon>
        <taxon>metagenomes</taxon>
        <taxon>ecological metagenomes</taxon>
    </lineage>
</organism>
<gene>
    <name evidence="2" type="ORF">METZ01_LOCUS96292</name>
</gene>
<reference evidence="2" key="1">
    <citation type="submission" date="2018-05" db="EMBL/GenBank/DDBJ databases">
        <authorList>
            <person name="Lanie J.A."/>
            <person name="Ng W.-L."/>
            <person name="Kazmierczak K.M."/>
            <person name="Andrzejewski T.M."/>
            <person name="Davidsen T.M."/>
            <person name="Wayne K.J."/>
            <person name="Tettelin H."/>
            <person name="Glass J.I."/>
            <person name="Rusch D."/>
            <person name="Podicherti R."/>
            <person name="Tsui H.-C.T."/>
            <person name="Winkler M.E."/>
        </authorList>
    </citation>
    <scope>NUCLEOTIDE SEQUENCE</scope>
</reference>
<dbReference type="AlphaFoldDB" id="A0A381VUJ4"/>
<evidence type="ECO:0000256" key="1">
    <source>
        <dbReference type="SAM" id="Phobius"/>
    </source>
</evidence>
<name>A0A381VUJ4_9ZZZZ</name>
<accession>A0A381VUJ4</accession>
<proteinExistence type="predicted"/>
<sequence length="37" mass="4049">GISDSPSIISFWMALAMALIFFFSAVALMKSGRKIKL</sequence>
<feature type="non-terminal residue" evidence="2">
    <location>
        <position position="1"/>
    </location>
</feature>